<proteinExistence type="predicted"/>
<reference evidence="1" key="1">
    <citation type="submission" date="2023-07" db="EMBL/GenBank/DDBJ databases">
        <authorList>
            <consortium name="AG Swart"/>
            <person name="Singh M."/>
            <person name="Singh A."/>
            <person name="Seah K."/>
            <person name="Emmerich C."/>
        </authorList>
    </citation>
    <scope>NUCLEOTIDE SEQUENCE</scope>
    <source>
        <strain evidence="1">DP1</strain>
    </source>
</reference>
<evidence type="ECO:0000313" key="1">
    <source>
        <dbReference type="EMBL" id="CAI2371285.1"/>
    </source>
</evidence>
<dbReference type="AlphaFoldDB" id="A0AAD1UQI7"/>
<name>A0AAD1UQI7_EUPCR</name>
<accession>A0AAD1UQI7</accession>
<dbReference type="Proteomes" id="UP001295684">
    <property type="component" value="Unassembled WGS sequence"/>
</dbReference>
<organism evidence="1 2">
    <name type="scientific">Euplotes crassus</name>
    <dbReference type="NCBI Taxonomy" id="5936"/>
    <lineage>
        <taxon>Eukaryota</taxon>
        <taxon>Sar</taxon>
        <taxon>Alveolata</taxon>
        <taxon>Ciliophora</taxon>
        <taxon>Intramacronucleata</taxon>
        <taxon>Spirotrichea</taxon>
        <taxon>Hypotrichia</taxon>
        <taxon>Euplotida</taxon>
        <taxon>Euplotidae</taxon>
        <taxon>Moneuplotes</taxon>
    </lineage>
</organism>
<comment type="caution">
    <text evidence="1">The sequence shown here is derived from an EMBL/GenBank/DDBJ whole genome shotgun (WGS) entry which is preliminary data.</text>
</comment>
<dbReference type="EMBL" id="CAMPGE010012514">
    <property type="protein sequence ID" value="CAI2371285.1"/>
    <property type="molecule type" value="Genomic_DNA"/>
</dbReference>
<evidence type="ECO:0000313" key="2">
    <source>
        <dbReference type="Proteomes" id="UP001295684"/>
    </source>
</evidence>
<gene>
    <name evidence="1" type="ORF">ECRASSUSDP1_LOCUS12605</name>
</gene>
<sequence length="300" mass="35344">MKVFYAKHLGCTKKKKLDELAMINELQLFKGSKNIVNYNNTQKMQKNKTVFNIIKRHKKEVAQRSYDKIKRTMKIVGIEVELDEHNRVILSKSKSQRCIKSKKSHKLHSILDLISDKHKGKNFCNFRKKDGIIDDLKLFVFNKTVWNSSEKLERMKIETKRSTKMEKIQSLPLGKFRNPNIHHKSQNEYISNYRKTRDTVKERMLLCKEINKIVKRKKNPARNINVLTHGLLPPPSHLKYTQTTTPSASKSKYLQKVHFKQPTHNTIKTTKLRSWLKSIKILRASHKETFIRVKSLSINI</sequence>
<keyword evidence="2" id="KW-1185">Reference proteome</keyword>
<protein>
    <submittedName>
        <fullName evidence="1">Uncharacterized protein</fullName>
    </submittedName>
</protein>